<dbReference type="SUPFAM" id="SSF48239">
    <property type="entry name" value="Terpenoid cyclases/Protein prenyltransferases"/>
    <property type="match status" value="1"/>
</dbReference>
<dbReference type="EMBL" id="CP036433">
    <property type="protein sequence ID" value="QDU94876.1"/>
    <property type="molecule type" value="Genomic_DNA"/>
</dbReference>
<dbReference type="SMART" id="SM01419">
    <property type="entry name" value="Thiol-ester_cl"/>
    <property type="match status" value="1"/>
</dbReference>
<dbReference type="Proteomes" id="UP000317648">
    <property type="component" value="Chromosome"/>
</dbReference>
<evidence type="ECO:0000313" key="3">
    <source>
        <dbReference type="Proteomes" id="UP000317648"/>
    </source>
</evidence>
<evidence type="ECO:0000313" key="2">
    <source>
        <dbReference type="EMBL" id="QDU94876.1"/>
    </source>
</evidence>
<evidence type="ECO:0000259" key="1">
    <source>
        <dbReference type="SMART" id="SM01360"/>
    </source>
</evidence>
<dbReference type="OrthoDB" id="9767116at2"/>
<dbReference type="RefSeq" id="WP_145053648.1">
    <property type="nucleotide sequence ID" value="NZ_CP036433.1"/>
</dbReference>
<dbReference type="PANTHER" id="PTHR40094:SF1">
    <property type="entry name" value="UBIQUITIN DOMAIN-CONTAINING PROTEIN"/>
    <property type="match status" value="1"/>
</dbReference>
<name>A0A518DSR0_9BACT</name>
<dbReference type="GO" id="GO:0004866">
    <property type="term" value="F:endopeptidase inhibitor activity"/>
    <property type="evidence" value="ECO:0007669"/>
    <property type="project" value="InterPro"/>
</dbReference>
<dbReference type="KEGG" id="lcre:Pla8534_26840"/>
<reference evidence="2 3" key="1">
    <citation type="submission" date="2019-02" db="EMBL/GenBank/DDBJ databases">
        <title>Deep-cultivation of Planctomycetes and their phenomic and genomic characterization uncovers novel biology.</title>
        <authorList>
            <person name="Wiegand S."/>
            <person name="Jogler M."/>
            <person name="Boedeker C."/>
            <person name="Pinto D."/>
            <person name="Vollmers J."/>
            <person name="Rivas-Marin E."/>
            <person name="Kohn T."/>
            <person name="Peeters S.H."/>
            <person name="Heuer A."/>
            <person name="Rast P."/>
            <person name="Oberbeckmann S."/>
            <person name="Bunk B."/>
            <person name="Jeske O."/>
            <person name="Meyerdierks A."/>
            <person name="Storesund J.E."/>
            <person name="Kallscheuer N."/>
            <person name="Luecker S."/>
            <person name="Lage O.M."/>
            <person name="Pohl T."/>
            <person name="Merkel B.J."/>
            <person name="Hornburger P."/>
            <person name="Mueller R.-W."/>
            <person name="Bruemmer F."/>
            <person name="Labrenz M."/>
            <person name="Spormann A.M."/>
            <person name="Op den Camp H."/>
            <person name="Overmann J."/>
            <person name="Amann R."/>
            <person name="Jetten M.S.M."/>
            <person name="Mascher T."/>
            <person name="Medema M.H."/>
            <person name="Devos D.P."/>
            <person name="Kaster A.-K."/>
            <person name="Ovreas L."/>
            <person name="Rohde M."/>
            <person name="Galperin M.Y."/>
            <person name="Jogler C."/>
        </authorList>
    </citation>
    <scope>NUCLEOTIDE SEQUENCE [LARGE SCALE GENOMIC DNA]</scope>
    <source>
        <strain evidence="2 3">Pla85_3_4</strain>
    </source>
</reference>
<proteinExistence type="predicted"/>
<feature type="domain" description="Alpha-2-macroglobulin" evidence="1">
    <location>
        <begin position="937"/>
        <end position="1027"/>
    </location>
</feature>
<dbReference type="InterPro" id="IPR013783">
    <property type="entry name" value="Ig-like_fold"/>
</dbReference>
<accession>A0A518DSR0</accession>
<protein>
    <submittedName>
        <fullName evidence="2">Alpha-2-macroglobulin family protein</fullName>
    </submittedName>
</protein>
<dbReference type="Pfam" id="PF07678">
    <property type="entry name" value="TED_complement"/>
    <property type="match status" value="1"/>
</dbReference>
<gene>
    <name evidence="2" type="ORF">Pla8534_26840</name>
</gene>
<dbReference type="PANTHER" id="PTHR40094">
    <property type="entry name" value="ALPHA-2-MACROGLOBULIN HOMOLOG"/>
    <property type="match status" value="1"/>
</dbReference>
<dbReference type="InterPro" id="IPR001599">
    <property type="entry name" value="Macroglobln_a2"/>
</dbReference>
<dbReference type="GO" id="GO:0005615">
    <property type="term" value="C:extracellular space"/>
    <property type="evidence" value="ECO:0007669"/>
    <property type="project" value="InterPro"/>
</dbReference>
<dbReference type="SMART" id="SM01360">
    <property type="entry name" value="A2M"/>
    <property type="match status" value="1"/>
</dbReference>
<dbReference type="Gene3D" id="2.20.130.20">
    <property type="match status" value="1"/>
</dbReference>
<dbReference type="InterPro" id="IPR051802">
    <property type="entry name" value="YfhM-like"/>
</dbReference>
<dbReference type="InterPro" id="IPR011626">
    <property type="entry name" value="Alpha-macroglobulin_TED"/>
</dbReference>
<dbReference type="Pfam" id="PF00207">
    <property type="entry name" value="A2M"/>
    <property type="match status" value="1"/>
</dbReference>
<dbReference type="InterPro" id="IPR047565">
    <property type="entry name" value="Alpha-macroglob_thiol-ester_cl"/>
</dbReference>
<dbReference type="Gene3D" id="2.60.40.10">
    <property type="entry name" value="Immunoglobulins"/>
    <property type="match status" value="1"/>
</dbReference>
<sequence length="1632" mass="179041">MRAAKPGFLQQDRPAKIALATLGLILFGGIIAGSLGQLSTAADEEQGQAVRQTPVVFGQAGETQPLINVLGPTQPYAAEPRLVLHCDHRQVLGWVAGGTDFAGQPIQVTINGERQAAELILQQGNLFTWPYQATATQTVRFQLNETLAATVQLTPPTPQEPSAFFVVDRTVYRPLQKLKFAAFLRSLDDQGDFQPIPDTAVKVVLTSKQKNTQAAVLELTSDAWGRISGEYLFQSADALDDYTMAIEGYRGQAQVRLAEFRKAKVRLKIDSQIVDRELTLKFQAVDFLENPVPGSQLHFQARILQTDDQTTDLPLDSKQYVYWNGHTSADATADNPDDDRRLLREAGFPVPSTGGSGERVVSVVEADVPLNTSGAGEHRLTLQKSWTEGAYRVAVDGVLVDYNGREQRASRTLSLGGKTRACDLHLSLPKRKFVVGEKFQVEIQPQANGQPVAAKATVVAMKLSPAAEPQPAYGGYGFYNHLQLNYYPLHNYRHHAYGRSPAGRFGAAATGKAAQRDMATAVVATENRAELQLEEAGPYKLVCVARLADGRELQNEIGCLVVEPDDLPAISLDLAESVVTAGGKLVGELHCRHRQAPLLLTLRDSSGVRFCKAFNSGEGAFRFAENLPPGLRYGCVVEAQYVDNQGDLRTAHQFLRVNPTDRLLNIEIQTEQTYEPGATATIGIEVGRQQEVDLVVSVFDQSLLGVSADRAVDIRNFYLADERARTLAAQDRLRRSLGDLKLEALIEKAELAMKSQPVANEGPLDQLRRQAVASYRQNYLHGYQVAALLELAGIPVETDLGLYYYFGHNWHYNVNSDPAVRKGVRVIDALLTVRNTFSLEWSYTGERLHMWETSSNPQFRERFQHQYGNQQLLQYRGYGLGRARGDAHFSVSANAMYSTSDFAASGQSFLSHVPMSGESAPVLDASGVTVRRDFSDLAFWSGTLRTDAQGKASFPVKLPDSLTNWQVVVTAVSRDMHVGQQKASFRTLKPVMVWPMIPRTFTEGDQVKLYASVHNRTETDQEMEVSLTAENGRVPGLATQRVLVPALGNAPVYWTFLPGKAGYTQLLMTARCPAGSDASLKRLPVAPMAAEQTISVSGFARGQAVLHVPDSIDLTQATLEVTLVPSLADDLVQSLDYLVSYPHGCVEQTMSRFLPALRVAQTLQRAGIENAELEAKLPGVVEAGVKRLLQLQQPDGGWGWQAGGATHEMMTPYALYGLLLAEQADYPLYNEQAVLSGVNRLQRFVNELIATTTSEQPNTAAGATADALFCMYVLSHRQAPDASWWTYIEGRLAADQLSDYALAMALEMAARQKQTALAGRLARKLRSRAVRSNGTAQWRTAGFSRWGDDPLEISAAALKSLVAFDSDDPLIPEVLNYFAVQKRGDRWNSTKATAMIIYACCDYLASQDHRPGDPAEIGFQVQQHAAQAVMIEPGKTENFTFAGTVLQPGDNRIRFTGKAPGALFRAVLRYWSRGDAVEPHQHGLNVTRAFYLLDPTGKRVRRLESGDAVPRGSWLQSVVQVQRETPDDLTYLLVENPKLSCGEIVPVEDARFAAAQTTPGGVFREDKTAGVAWHVESTGRTFTSQCVLHAELAGQYALAPAKAELMYETTVRGHSGAFQIRVVEPDADPASR</sequence>
<dbReference type="Gene3D" id="1.50.10.20">
    <property type="match status" value="1"/>
</dbReference>
<dbReference type="InterPro" id="IPR008930">
    <property type="entry name" value="Terpenoid_cyclase/PrenylTrfase"/>
</dbReference>
<keyword evidence="3" id="KW-1185">Reference proteome</keyword>
<organism evidence="2 3">
    <name type="scientific">Lignipirellula cremea</name>
    <dbReference type="NCBI Taxonomy" id="2528010"/>
    <lineage>
        <taxon>Bacteria</taxon>
        <taxon>Pseudomonadati</taxon>
        <taxon>Planctomycetota</taxon>
        <taxon>Planctomycetia</taxon>
        <taxon>Pirellulales</taxon>
        <taxon>Pirellulaceae</taxon>
        <taxon>Lignipirellula</taxon>
    </lineage>
</organism>